<dbReference type="Pfam" id="PF00476">
    <property type="entry name" value="DNA_pol_A"/>
    <property type="match status" value="1"/>
</dbReference>
<dbReference type="InterPro" id="IPR043502">
    <property type="entry name" value="DNA/RNA_pol_sf"/>
</dbReference>
<evidence type="ECO:0000313" key="5">
    <source>
        <dbReference type="EMBL" id="BDR56902.1"/>
    </source>
</evidence>
<evidence type="ECO:0000256" key="1">
    <source>
        <dbReference type="ARBA" id="ARBA00012417"/>
    </source>
</evidence>
<dbReference type="KEGG" id="xak:KIMC2_14640"/>
<reference evidence="5 6" key="1">
    <citation type="journal article" date="2023" name="Microbiol. Spectr.">
        <title>Symbiosis of Carpenter Bees with Uncharacterized Lactic Acid Bacteria Showing NAD Auxotrophy.</title>
        <authorList>
            <person name="Kawasaki S."/>
            <person name="Ozawa K."/>
            <person name="Mori T."/>
            <person name="Yamamoto A."/>
            <person name="Ito M."/>
            <person name="Ohkuma M."/>
            <person name="Sakamoto M."/>
            <person name="Matsutani M."/>
        </authorList>
    </citation>
    <scope>NUCLEOTIDE SEQUENCE [LARGE SCALE GENOMIC DNA]</scope>
    <source>
        <strain evidence="5 6">KimC2</strain>
    </source>
</reference>
<evidence type="ECO:0000256" key="3">
    <source>
        <dbReference type="ARBA" id="ARBA00049244"/>
    </source>
</evidence>
<dbReference type="InterPro" id="IPR001098">
    <property type="entry name" value="DNA-dir_DNA_pol_A_palm_dom"/>
</dbReference>
<dbReference type="RefSeq" id="WP_317695489.1">
    <property type="nucleotide sequence ID" value="NZ_AP026801.1"/>
</dbReference>
<dbReference type="InterPro" id="IPR002298">
    <property type="entry name" value="DNA_polymerase_A"/>
</dbReference>
<gene>
    <name evidence="5" type="ORF">KIMC2_14640</name>
</gene>
<keyword evidence="6" id="KW-1185">Reference proteome</keyword>
<protein>
    <recommendedName>
        <fullName evidence="1">DNA-directed DNA polymerase</fullName>
        <ecNumber evidence="1">2.7.7.7</ecNumber>
    </recommendedName>
</protein>
<dbReference type="GO" id="GO:0006302">
    <property type="term" value="P:double-strand break repair"/>
    <property type="evidence" value="ECO:0007669"/>
    <property type="project" value="TreeGrafter"/>
</dbReference>
<dbReference type="CDD" id="cd08642">
    <property type="entry name" value="DNA_pol_A_pol_I_A"/>
    <property type="match status" value="1"/>
</dbReference>
<evidence type="ECO:0000259" key="4">
    <source>
        <dbReference type="SMART" id="SM00482"/>
    </source>
</evidence>
<dbReference type="Gene3D" id="1.10.150.20">
    <property type="entry name" value="5' to 3' exonuclease, C-terminal subdomain"/>
    <property type="match status" value="1"/>
</dbReference>
<dbReference type="PANTHER" id="PTHR10133">
    <property type="entry name" value="DNA POLYMERASE I"/>
    <property type="match status" value="1"/>
</dbReference>
<evidence type="ECO:0000256" key="2">
    <source>
        <dbReference type="ARBA" id="ARBA00022705"/>
    </source>
</evidence>
<proteinExistence type="predicted"/>
<dbReference type="SUPFAM" id="SSF53098">
    <property type="entry name" value="Ribonuclease H-like"/>
    <property type="match status" value="1"/>
</dbReference>
<dbReference type="Proteomes" id="UP001321804">
    <property type="component" value="Chromosome"/>
</dbReference>
<sequence>MAKQRLMIDIETYSEQDLPRVGLYKYSDDPSFDVLIFAYQVNHEETVVCDLTQDEIPIEIVEGIIEPDFIKTAWNAQFERVCLTHYLRRHGMYKSLEYLKPEAWRDPMVHARELGLPGSLKQCADYLKVDQVKDPRGARLISYFSKPAKPTKANGMRTRNLPEHDPEGWKTFLSYCGQDVRTESSVDDTIEVLETPEHEWKIWFMDQRINDRGVAVDSKLANGAIDMVEQGNEENEKKFKDLTGVVNPHSLLQVKKWLADQGYPFEKLGKEIVQDRLAKGDLPDNVAEALRLKLSFSTSSTKKYLMMRDAKCSDDRLHGLLQFYGASRTGRWAGRLLQVQNLPRNYLSDLDTARELVREKRLDDIEILYDDVPDVLKQLIRTGLVASEGHRLIVCDFSAIEARVIAWYADEKETLEIFRTSGKIYESTASRMFKIPMDKIDKATRQKGKIATLALGYQGSVGAMKAMGALKMGMKEEELPEIVDKWREANFKIVKFWRDCETAVKTVLTRGGVVHLQKGLRFYKSKGFLFIKLPSGRSLAYAKPRLEPDQFGSSKIVYDGQGDKVGFTKLDTYGGKLVENIVQATARDLLADAMLRVEEAGYPIVFHIHDEIVTDVPNGFGSLEEMRDIMCQPVDWAEGLPLNAAGFESPYYKKD</sequence>
<dbReference type="GO" id="GO:0003887">
    <property type="term" value="F:DNA-directed DNA polymerase activity"/>
    <property type="evidence" value="ECO:0007669"/>
    <property type="project" value="UniProtKB-EC"/>
</dbReference>
<comment type="catalytic activity">
    <reaction evidence="3">
        <text>DNA(n) + a 2'-deoxyribonucleoside 5'-triphosphate = DNA(n+1) + diphosphate</text>
        <dbReference type="Rhea" id="RHEA:22508"/>
        <dbReference type="Rhea" id="RHEA-COMP:17339"/>
        <dbReference type="Rhea" id="RHEA-COMP:17340"/>
        <dbReference type="ChEBI" id="CHEBI:33019"/>
        <dbReference type="ChEBI" id="CHEBI:61560"/>
        <dbReference type="ChEBI" id="CHEBI:173112"/>
        <dbReference type="EC" id="2.7.7.7"/>
    </reaction>
</comment>
<name>A0AAU9CSD7_9LACO</name>
<organism evidence="5 6">
    <name type="scientific">Xylocopilactobacillus apis</name>
    <dbReference type="NCBI Taxonomy" id="2932183"/>
    <lineage>
        <taxon>Bacteria</taxon>
        <taxon>Bacillati</taxon>
        <taxon>Bacillota</taxon>
        <taxon>Bacilli</taxon>
        <taxon>Lactobacillales</taxon>
        <taxon>Lactobacillaceae</taxon>
        <taxon>Xylocopilactobacillus</taxon>
    </lineage>
</organism>
<dbReference type="InterPro" id="IPR012337">
    <property type="entry name" value="RNaseH-like_sf"/>
</dbReference>
<dbReference type="Gene3D" id="3.30.70.370">
    <property type="match status" value="1"/>
</dbReference>
<dbReference type="EMBL" id="AP026801">
    <property type="protein sequence ID" value="BDR56902.1"/>
    <property type="molecule type" value="Genomic_DNA"/>
</dbReference>
<dbReference type="GO" id="GO:0003677">
    <property type="term" value="F:DNA binding"/>
    <property type="evidence" value="ECO:0007669"/>
    <property type="project" value="InterPro"/>
</dbReference>
<dbReference type="PANTHER" id="PTHR10133:SF27">
    <property type="entry name" value="DNA POLYMERASE NU"/>
    <property type="match status" value="1"/>
</dbReference>
<dbReference type="EC" id="2.7.7.7" evidence="1"/>
<dbReference type="AlphaFoldDB" id="A0AAU9CSD7"/>
<keyword evidence="2" id="KW-0235">DNA replication</keyword>
<dbReference type="GO" id="GO:0006261">
    <property type="term" value="P:DNA-templated DNA replication"/>
    <property type="evidence" value="ECO:0007669"/>
    <property type="project" value="InterPro"/>
</dbReference>
<accession>A0AAU9CSD7</accession>
<dbReference type="SUPFAM" id="SSF56672">
    <property type="entry name" value="DNA/RNA polymerases"/>
    <property type="match status" value="1"/>
</dbReference>
<evidence type="ECO:0000313" key="6">
    <source>
        <dbReference type="Proteomes" id="UP001321804"/>
    </source>
</evidence>
<feature type="domain" description="DNA-directed DNA polymerase family A palm" evidence="4">
    <location>
        <begin position="377"/>
        <end position="620"/>
    </location>
</feature>
<dbReference type="SMART" id="SM00482">
    <property type="entry name" value="POLAc"/>
    <property type="match status" value="1"/>
</dbReference>